<evidence type="ECO:0000313" key="2">
    <source>
        <dbReference type="EMBL" id="KAJ2004503.1"/>
    </source>
</evidence>
<dbReference type="OrthoDB" id="5565330at2759"/>
<accession>A0A9W8BGG9</accession>
<feature type="region of interest" description="Disordered" evidence="1">
    <location>
        <begin position="57"/>
        <end position="84"/>
    </location>
</feature>
<gene>
    <name evidence="2" type="ORF">H4R26_002485</name>
</gene>
<protein>
    <submittedName>
        <fullName evidence="2">Uncharacterized protein</fullName>
    </submittedName>
</protein>
<name>A0A9W8BGG9_9FUNG</name>
<dbReference type="Proteomes" id="UP001150907">
    <property type="component" value="Unassembled WGS sequence"/>
</dbReference>
<evidence type="ECO:0000256" key="1">
    <source>
        <dbReference type="SAM" id="MobiDB-lite"/>
    </source>
</evidence>
<reference evidence="2" key="1">
    <citation type="submission" date="2022-07" db="EMBL/GenBank/DDBJ databases">
        <title>Phylogenomic reconstructions and comparative analyses of Kickxellomycotina fungi.</title>
        <authorList>
            <person name="Reynolds N.K."/>
            <person name="Stajich J.E."/>
            <person name="Barry K."/>
            <person name="Grigoriev I.V."/>
            <person name="Crous P."/>
            <person name="Smith M.E."/>
        </authorList>
    </citation>
    <scope>NUCLEOTIDE SEQUENCE</scope>
    <source>
        <strain evidence="2">IMI 214461</strain>
    </source>
</reference>
<comment type="caution">
    <text evidence="2">The sequence shown here is derived from an EMBL/GenBank/DDBJ whole genome shotgun (WGS) entry which is preliminary data.</text>
</comment>
<keyword evidence="3" id="KW-1185">Reference proteome</keyword>
<evidence type="ECO:0000313" key="3">
    <source>
        <dbReference type="Proteomes" id="UP001150907"/>
    </source>
</evidence>
<proteinExistence type="predicted"/>
<dbReference type="AlphaFoldDB" id="A0A9W8BGG9"/>
<dbReference type="EMBL" id="JANBQF010000151">
    <property type="protein sequence ID" value="KAJ2004503.1"/>
    <property type="molecule type" value="Genomic_DNA"/>
</dbReference>
<organism evidence="2 3">
    <name type="scientific">Coemansia thaxteri</name>
    <dbReference type="NCBI Taxonomy" id="2663907"/>
    <lineage>
        <taxon>Eukaryota</taxon>
        <taxon>Fungi</taxon>
        <taxon>Fungi incertae sedis</taxon>
        <taxon>Zoopagomycota</taxon>
        <taxon>Kickxellomycotina</taxon>
        <taxon>Kickxellomycetes</taxon>
        <taxon>Kickxellales</taxon>
        <taxon>Kickxellaceae</taxon>
        <taxon>Coemansia</taxon>
    </lineage>
</organism>
<sequence>MSSAPEDLTAHEIIVLSREYHLSVHFPQGSLYADVWLGINAGTSDILVHVSEMRRQALNTSPPSETSSDSGGGGGGGPAVVRKDSGCGNASGRLTIRHSRHGLSNCPGDRRAVEWLVAKESLFEAQSICSGHHAKFSGAVGKMQKHNHARLPCLAPLLALLDDMRSANALSPGPPDSPTCAICRASPYTRLFFSML</sequence>
<feature type="compositionally biased region" description="Polar residues" evidence="1">
    <location>
        <begin position="57"/>
        <end position="69"/>
    </location>
</feature>